<reference evidence="12" key="1">
    <citation type="submission" date="2016-02" db="EMBL/GenBank/DDBJ databases">
        <authorList>
            <person name="Wen L."/>
            <person name="He K."/>
            <person name="Yang H."/>
        </authorList>
    </citation>
    <scope>NUCLEOTIDE SEQUENCE [LARGE SCALE GENOMIC DNA]</scope>
</reference>
<dbReference type="InterPro" id="IPR022637">
    <property type="entry name" value="DNA_polIII_beta_cen"/>
</dbReference>
<name>A0A127AWQ4_9CAUD</name>
<dbReference type="InterPro" id="IPR046938">
    <property type="entry name" value="DNA_clamp_sf"/>
</dbReference>
<dbReference type="SUPFAM" id="SSF55979">
    <property type="entry name" value="DNA clamp"/>
    <property type="match status" value="3"/>
</dbReference>
<proteinExistence type="inferred from homology"/>
<protein>
    <submittedName>
        <fullName evidence="11">DNA polymerase III sliding clamp beta subunit</fullName>
    </submittedName>
</protein>
<dbReference type="GO" id="GO:0009360">
    <property type="term" value="C:DNA polymerase III complex"/>
    <property type="evidence" value="ECO:0007669"/>
    <property type="project" value="InterPro"/>
</dbReference>
<evidence type="ECO:0000256" key="6">
    <source>
        <dbReference type="ARBA" id="ARBA00022705"/>
    </source>
</evidence>
<dbReference type="GO" id="GO:0003887">
    <property type="term" value="F:DNA-directed DNA polymerase activity"/>
    <property type="evidence" value="ECO:0007669"/>
    <property type="project" value="UniProtKB-KW"/>
</dbReference>
<evidence type="ECO:0000313" key="12">
    <source>
        <dbReference type="Proteomes" id="UP000204546"/>
    </source>
</evidence>
<evidence type="ECO:0000256" key="3">
    <source>
        <dbReference type="ARBA" id="ARBA00022490"/>
    </source>
</evidence>
<keyword evidence="8" id="KW-0238">DNA-binding</keyword>
<dbReference type="GO" id="GO:0008408">
    <property type="term" value="F:3'-5' exonuclease activity"/>
    <property type="evidence" value="ECO:0007669"/>
    <property type="project" value="InterPro"/>
</dbReference>
<dbReference type="SMART" id="SM00480">
    <property type="entry name" value="POL3Bc"/>
    <property type="match status" value="1"/>
</dbReference>
<feature type="domain" description="DNA polymerase III beta sliding clamp central" evidence="10">
    <location>
        <begin position="152"/>
        <end position="287"/>
    </location>
</feature>
<dbReference type="CDD" id="cd00140">
    <property type="entry name" value="beta_clamp"/>
    <property type="match status" value="1"/>
</dbReference>
<comment type="similarity">
    <text evidence="2">Belongs to the beta sliding clamp family.</text>
</comment>
<dbReference type="PANTHER" id="PTHR30478:SF0">
    <property type="entry name" value="BETA SLIDING CLAMP"/>
    <property type="match status" value="1"/>
</dbReference>
<evidence type="ECO:0000256" key="7">
    <source>
        <dbReference type="ARBA" id="ARBA00022932"/>
    </source>
</evidence>
<keyword evidence="4" id="KW-0808">Transferase</keyword>
<dbReference type="GeneID" id="29125713"/>
<dbReference type="OrthoDB" id="4109at10239"/>
<dbReference type="KEGG" id="vg:29125713"/>
<dbReference type="Pfam" id="PF02767">
    <property type="entry name" value="DNA_pol3_beta_2"/>
    <property type="match status" value="1"/>
</dbReference>
<dbReference type="InterPro" id="IPR022634">
    <property type="entry name" value="DNA_polIII_beta_N"/>
</dbReference>
<evidence type="ECO:0000313" key="11">
    <source>
        <dbReference type="EMBL" id="AMM44535.1"/>
    </source>
</evidence>
<keyword evidence="12" id="KW-1185">Reference proteome</keyword>
<dbReference type="GO" id="GO:0006271">
    <property type="term" value="P:DNA strand elongation involved in DNA replication"/>
    <property type="evidence" value="ECO:0007669"/>
    <property type="project" value="TreeGrafter"/>
</dbReference>
<dbReference type="Proteomes" id="UP000204546">
    <property type="component" value="Segment"/>
</dbReference>
<evidence type="ECO:0000259" key="10">
    <source>
        <dbReference type="Pfam" id="PF02767"/>
    </source>
</evidence>
<evidence type="ECO:0000259" key="9">
    <source>
        <dbReference type="Pfam" id="PF00712"/>
    </source>
</evidence>
<accession>A0A127AWQ4</accession>
<evidence type="ECO:0000256" key="4">
    <source>
        <dbReference type="ARBA" id="ARBA00022679"/>
    </source>
</evidence>
<dbReference type="GO" id="GO:0003677">
    <property type="term" value="F:DNA binding"/>
    <property type="evidence" value="ECO:0007669"/>
    <property type="project" value="UniProtKB-KW"/>
</dbReference>
<dbReference type="EMBL" id="KU647629">
    <property type="protein sequence ID" value="AMM44535.1"/>
    <property type="molecule type" value="Genomic_DNA"/>
</dbReference>
<keyword evidence="3" id="KW-0963">Cytoplasm</keyword>
<dbReference type="RefSeq" id="YP_009303142.1">
    <property type="nucleotide sequence ID" value="NC_031252.1"/>
</dbReference>
<evidence type="ECO:0000256" key="1">
    <source>
        <dbReference type="ARBA" id="ARBA00004496"/>
    </source>
</evidence>
<dbReference type="PANTHER" id="PTHR30478">
    <property type="entry name" value="DNA POLYMERASE III SUBUNIT BETA"/>
    <property type="match status" value="1"/>
</dbReference>
<dbReference type="Gene3D" id="3.10.150.10">
    <property type="entry name" value="DNA Polymerase III, subunit A, domain 2"/>
    <property type="match status" value="3"/>
</dbReference>
<feature type="domain" description="DNA polymerase III beta sliding clamp N-terminal" evidence="9">
    <location>
        <begin position="27"/>
        <end position="139"/>
    </location>
</feature>
<keyword evidence="5" id="KW-0548">Nucleotidyltransferase</keyword>
<gene>
    <name evidence="11" type="primary">73</name>
    <name evidence="11" type="ORF">BARRETLEMON_73</name>
</gene>
<dbReference type="InterPro" id="IPR001001">
    <property type="entry name" value="DNA_polIII_beta"/>
</dbReference>
<evidence type="ECO:0000256" key="8">
    <source>
        <dbReference type="ARBA" id="ARBA00023125"/>
    </source>
</evidence>
<evidence type="ECO:0000256" key="5">
    <source>
        <dbReference type="ARBA" id="ARBA00022695"/>
    </source>
</evidence>
<comment type="subcellular location">
    <subcellularLocation>
        <location evidence="1">Cytoplasm</location>
    </subcellularLocation>
</comment>
<organism evidence="11 12">
    <name type="scientific">Arthrobacter phage BarretLemon</name>
    <dbReference type="NCBI Taxonomy" id="1796994"/>
    <lineage>
        <taxon>Viruses</taxon>
        <taxon>Duplodnaviria</taxon>
        <taxon>Heunggongvirae</taxon>
        <taxon>Uroviricota</taxon>
        <taxon>Caudoviricetes</taxon>
        <taxon>Berryhillviridae</taxon>
        <taxon>Marthavirus</taxon>
        <taxon>Marthavirus barretlemon</taxon>
    </lineage>
</organism>
<keyword evidence="6" id="KW-0235">DNA replication</keyword>
<sequence length="422" mass="46570">MTATLTDQQIEVPVTKTAATAKVSDWLTALAIARLPLSRKAPVPILDCVKITGKQGIVTLTTDNYESRVDVVVKESVSEDFEVLLPLLHLLDVIRACSDDKGALLTLEVLDFLDKRIAIIETGGFRMPIIAHFSIDEYPRSESVTGPASFSISADALKTGVKRAAVAASKDRTLPILTAINFYADKAAGKLRMTSTDRYRLSFVAEDANVMSDSQFLIDCELLMKLAPKIKQKQPVSVVVNSAERGERPHPANPDRTTVYFNGHTRVKMIFEDFTLHTNGIDGDYPKVRELLQPAYDKQFTVSKAQLIRSAVVAERLSARNTPCTFELLGNSMRLKPNRDHLDDISKGLMSVPLVAITPNAVERVDVAVNPSYLLPALRAFTGDSITFSFVNNLAKPFLISSDENHTDAQFNYLMMPVRMPS</sequence>
<keyword evidence="7" id="KW-0239">DNA-directed DNA polymerase</keyword>
<dbReference type="Pfam" id="PF00712">
    <property type="entry name" value="DNA_pol3_beta"/>
    <property type="match status" value="1"/>
</dbReference>
<evidence type="ECO:0000256" key="2">
    <source>
        <dbReference type="ARBA" id="ARBA00010752"/>
    </source>
</evidence>